<sequence length="304" mass="32838">MPSETAVEAKAIKITIIANALMAGWGILFAVIARAEAILLDGIFSGISFCIGFLSLWVSSLVSRPGNDRYPFGYAVYEPLLNLCKGVMSFSVIVLALLSAGYALLTGGREVSAGLAVIYALVATAGCFLLAWRIRILADQSGSSIVATDAKTWMVDGAISAAVAVAFIAAFVLQQLGFHSLSNYVDPLAVVILALMMIKVPLGVVAGAWKQVVAQSADVEVIDEVEQVCQLVMPEHGQLEWRARVLETGRQFYVHIGVLLADGDSVSVAEQDQLREQVHAQLSAKTDHLQLELFFTHDKRWLEF</sequence>
<feature type="transmembrane region" description="Helical" evidence="6">
    <location>
        <begin position="111"/>
        <end position="132"/>
    </location>
</feature>
<dbReference type="AlphaFoldDB" id="A0A8J7MFA9"/>
<dbReference type="Gene3D" id="1.20.1510.10">
    <property type="entry name" value="Cation efflux protein transmembrane domain"/>
    <property type="match status" value="1"/>
</dbReference>
<feature type="transmembrane region" description="Helical" evidence="6">
    <location>
        <begin position="83"/>
        <end position="105"/>
    </location>
</feature>
<evidence type="ECO:0000256" key="5">
    <source>
        <dbReference type="ARBA" id="ARBA00023136"/>
    </source>
</evidence>
<evidence type="ECO:0000256" key="4">
    <source>
        <dbReference type="ARBA" id="ARBA00022989"/>
    </source>
</evidence>
<dbReference type="GO" id="GO:0015093">
    <property type="term" value="F:ferrous iron transmembrane transporter activity"/>
    <property type="evidence" value="ECO:0007669"/>
    <property type="project" value="TreeGrafter"/>
</dbReference>
<comment type="subcellular location">
    <subcellularLocation>
        <location evidence="1">Membrane</location>
        <topology evidence="1">Multi-pass membrane protein</topology>
    </subcellularLocation>
</comment>
<dbReference type="GO" id="GO:0006882">
    <property type="term" value="P:intracellular zinc ion homeostasis"/>
    <property type="evidence" value="ECO:0007669"/>
    <property type="project" value="TreeGrafter"/>
</dbReference>
<keyword evidence="2" id="KW-0813">Transport</keyword>
<reference evidence="8" key="1">
    <citation type="submission" date="2021-01" db="EMBL/GenBank/DDBJ databases">
        <title>Modified the classification status of verrucomicrobia.</title>
        <authorList>
            <person name="Feng X."/>
        </authorList>
    </citation>
    <scope>NUCLEOTIDE SEQUENCE</scope>
    <source>
        <strain evidence="8">_KCTC 22039</strain>
    </source>
</reference>
<protein>
    <submittedName>
        <fullName evidence="8">Cation transporter</fullName>
    </submittedName>
</protein>
<dbReference type="GO" id="GO:0005886">
    <property type="term" value="C:plasma membrane"/>
    <property type="evidence" value="ECO:0007669"/>
    <property type="project" value="TreeGrafter"/>
</dbReference>
<dbReference type="Pfam" id="PF01545">
    <property type="entry name" value="Cation_efflux"/>
    <property type="match status" value="1"/>
</dbReference>
<dbReference type="InterPro" id="IPR058533">
    <property type="entry name" value="Cation_efflux_TM"/>
</dbReference>
<dbReference type="PANTHER" id="PTHR43840:SF15">
    <property type="entry name" value="MITOCHONDRIAL METAL TRANSPORTER 1-RELATED"/>
    <property type="match status" value="1"/>
</dbReference>
<name>A0A8J7MFA9_9BACT</name>
<keyword evidence="5 6" id="KW-0472">Membrane</keyword>
<evidence type="ECO:0000256" key="3">
    <source>
        <dbReference type="ARBA" id="ARBA00022692"/>
    </source>
</evidence>
<keyword evidence="9" id="KW-1185">Reference proteome</keyword>
<keyword evidence="3 6" id="KW-0812">Transmembrane</keyword>
<comment type="caution">
    <text evidence="8">The sequence shown here is derived from an EMBL/GenBank/DDBJ whole genome shotgun (WGS) entry which is preliminary data.</text>
</comment>
<dbReference type="GO" id="GO:0015086">
    <property type="term" value="F:cadmium ion transmembrane transporter activity"/>
    <property type="evidence" value="ECO:0007669"/>
    <property type="project" value="TreeGrafter"/>
</dbReference>
<gene>
    <name evidence="8" type="ORF">JIN82_10980</name>
</gene>
<evidence type="ECO:0000256" key="1">
    <source>
        <dbReference type="ARBA" id="ARBA00004141"/>
    </source>
</evidence>
<feature type="transmembrane region" description="Helical" evidence="6">
    <location>
        <begin position="188"/>
        <end position="209"/>
    </location>
</feature>
<feature type="transmembrane region" description="Helical" evidence="6">
    <location>
        <begin position="38"/>
        <end position="62"/>
    </location>
</feature>
<dbReference type="Proteomes" id="UP000624703">
    <property type="component" value="Unassembled WGS sequence"/>
</dbReference>
<evidence type="ECO:0000256" key="2">
    <source>
        <dbReference type="ARBA" id="ARBA00022448"/>
    </source>
</evidence>
<dbReference type="EMBL" id="JAENIM010000041">
    <property type="protein sequence ID" value="MBK1791675.1"/>
    <property type="molecule type" value="Genomic_DNA"/>
</dbReference>
<feature type="transmembrane region" description="Helical" evidence="6">
    <location>
        <begin position="153"/>
        <end position="176"/>
    </location>
</feature>
<dbReference type="InterPro" id="IPR027469">
    <property type="entry name" value="Cation_efflux_TMD_sf"/>
</dbReference>
<evidence type="ECO:0000313" key="8">
    <source>
        <dbReference type="EMBL" id="MBK1791675.1"/>
    </source>
</evidence>
<evidence type="ECO:0000256" key="6">
    <source>
        <dbReference type="SAM" id="Phobius"/>
    </source>
</evidence>
<dbReference type="PANTHER" id="PTHR43840">
    <property type="entry name" value="MITOCHONDRIAL METAL TRANSPORTER 1-RELATED"/>
    <property type="match status" value="1"/>
</dbReference>
<dbReference type="GO" id="GO:0015341">
    <property type="term" value="F:zinc efflux antiporter activity"/>
    <property type="evidence" value="ECO:0007669"/>
    <property type="project" value="TreeGrafter"/>
</dbReference>
<keyword evidence="4 6" id="KW-1133">Transmembrane helix</keyword>
<feature type="transmembrane region" description="Helical" evidence="6">
    <location>
        <begin position="12"/>
        <end position="32"/>
    </location>
</feature>
<evidence type="ECO:0000259" key="7">
    <source>
        <dbReference type="Pfam" id="PF01545"/>
    </source>
</evidence>
<dbReference type="SUPFAM" id="SSF161111">
    <property type="entry name" value="Cation efflux protein transmembrane domain-like"/>
    <property type="match status" value="1"/>
</dbReference>
<feature type="domain" description="Cation efflux protein transmembrane" evidence="7">
    <location>
        <begin position="13"/>
        <end position="204"/>
    </location>
</feature>
<proteinExistence type="predicted"/>
<dbReference type="InterPro" id="IPR050291">
    <property type="entry name" value="CDF_Transporter"/>
</dbReference>
<organism evidence="8 9">
    <name type="scientific">Persicirhabdus sediminis</name>
    <dbReference type="NCBI Taxonomy" id="454144"/>
    <lineage>
        <taxon>Bacteria</taxon>
        <taxon>Pseudomonadati</taxon>
        <taxon>Verrucomicrobiota</taxon>
        <taxon>Verrucomicrobiia</taxon>
        <taxon>Verrucomicrobiales</taxon>
        <taxon>Verrucomicrobiaceae</taxon>
        <taxon>Persicirhabdus</taxon>
    </lineage>
</organism>
<accession>A0A8J7MFA9</accession>
<evidence type="ECO:0000313" key="9">
    <source>
        <dbReference type="Proteomes" id="UP000624703"/>
    </source>
</evidence>
<dbReference type="RefSeq" id="WP_200311694.1">
    <property type="nucleotide sequence ID" value="NZ_JAENIM010000041.1"/>
</dbReference>